<evidence type="ECO:0000313" key="1">
    <source>
        <dbReference type="EMBL" id="KAH9716869.1"/>
    </source>
</evidence>
<reference evidence="2" key="1">
    <citation type="journal article" date="2023" name="Hortic. Res.">
        <title>A chromosome-level phased genome enabling allele-level studies in sweet orange: a case study on citrus Huanglongbing tolerance.</title>
        <authorList>
            <person name="Wu B."/>
            <person name="Yu Q."/>
            <person name="Deng Z."/>
            <person name="Duan Y."/>
            <person name="Luo F."/>
            <person name="Gmitter F. Jr."/>
        </authorList>
    </citation>
    <scope>NUCLEOTIDE SEQUENCE [LARGE SCALE GENOMIC DNA]</scope>
    <source>
        <strain evidence="2">cv. Valencia</strain>
    </source>
</reference>
<gene>
    <name evidence="1" type="ORF">KPL71_021608</name>
</gene>
<dbReference type="EMBL" id="CM039176">
    <property type="protein sequence ID" value="KAH9716869.1"/>
    <property type="molecule type" value="Genomic_DNA"/>
</dbReference>
<dbReference type="Proteomes" id="UP000829398">
    <property type="component" value="Chromosome 7"/>
</dbReference>
<name>A0ACB8JH48_CITSI</name>
<sequence length="1257" mass="143107">MTKNRLDWEDNFCGIEDSETPEIPKFVFYDRYRWINGKACEEEFVWIETWKIVGLVLMDVYEISEKQFGCEVLNLVRDQVLVSFMASTSPSAPVTLSSTLSLPKSCTSHTAHKIENLVEYSYIPESAQISESSYPLISPYQLYKRPSSFTRSICTLISTRRPHPKEYIQSSRLDQCSLQATPAEQYVTLEIPSELISNWKREGYTHLHLGGIRLILTLHGRKGLPVTARIAMLDTRFKQYQDAVIGTVLTTLHAGSVLLTFYPNFNLSLQDTNLLTALKVQVQIQGAEQISSTKIATLHHQLVYRLQNHALDLPTPEHHSDTLMVLTESDQIPTIIQIPRQIPRHELLNLMPLEWISNYEQFHTNTAPIQTSESMFERRQDGTVRMTFKPPPSAPQEPPRLSFTYSSMLTAVQTAQEDLPITGFNSEGYPVYPAKHNGHFLWDVPGSGMCDPNCPCWDDWEEDDDYAPRRKTKPKKKKPPVPYYSSFFPPLEPHTDSQRNVVSKPFIPSPIISTGHLEPPKPFESVLNWQTQNARAQNDTLLHLNSKVEKISLRTEQIETKVDSIAAQMQQIHQNLQSRIGQLDSELRAMLAHRYNGPEFDQKEREIRRLKAELAQIESDKQRPTLFTTSPPIPSIGPTYHPFASMLSPIKQYDPSKLFGMTHTLFRDNPLPPPPKPKPKSKPQPRPVTFHQSSSSTPTSPSVPPPTISQPPTQSKDKEPMHQFTAHTVAHSSTHSFTIDDQTSDSNLAVSDSHTETDTEPSASTSDSEKSYADITKILMAQPDQPTQGQTSHTEPYVDIPSEVKEEMHESSATNQPSPAQAQTNPPSQKSSNGPWFTFDDLPSHKWRDRLTEMSAWIDLQMLRPGATTQSVLREFATRFTGALRDWFDSLGQYHQLQFVDLLEVSSALAVLHDQFLGDPSAVFEVARRDYLNMKCCSLNAKDLDFPYKRMSLLFYKLNGFNEPTLKSRKPYRFFRKKSSSSREFKRQSSSRCFICKKKGHYAKDCPNKRERSVQLVEHLQATTDYSPDKDELEFYFSEQDAPNDETVFALQNSSDDSDSSHDEHRQLLTQFYDIIHNHGIMLSVKKSTIATDILSASRYKSFLDSRPRPQHDLIMIPTPSAISKPKSTGIIIKEEKPDYTDFLYQDSQDPWEEFLSLSQHLQQFPQPTMDEPGSSSQPSSSQPPKADKATQAQSFMPQSSPLKPGYRRDCPYPPCRGPHCKHPKLSKIFFPTSIRDTDPDETESSSKDDYMNLRSP</sequence>
<keyword evidence="2" id="KW-1185">Reference proteome</keyword>
<organism evidence="1 2">
    <name type="scientific">Citrus sinensis</name>
    <name type="common">Sweet orange</name>
    <name type="synonym">Citrus aurantium var. sinensis</name>
    <dbReference type="NCBI Taxonomy" id="2711"/>
    <lineage>
        <taxon>Eukaryota</taxon>
        <taxon>Viridiplantae</taxon>
        <taxon>Streptophyta</taxon>
        <taxon>Embryophyta</taxon>
        <taxon>Tracheophyta</taxon>
        <taxon>Spermatophyta</taxon>
        <taxon>Magnoliopsida</taxon>
        <taxon>eudicotyledons</taxon>
        <taxon>Gunneridae</taxon>
        <taxon>Pentapetalae</taxon>
        <taxon>rosids</taxon>
        <taxon>malvids</taxon>
        <taxon>Sapindales</taxon>
        <taxon>Rutaceae</taxon>
        <taxon>Aurantioideae</taxon>
        <taxon>Citrus</taxon>
    </lineage>
</organism>
<accession>A0ACB8JH48</accession>
<protein>
    <submittedName>
        <fullName evidence="1">Uncharacterized protein</fullName>
    </submittedName>
</protein>
<comment type="caution">
    <text evidence="1">The sequence shown here is derived from an EMBL/GenBank/DDBJ whole genome shotgun (WGS) entry which is preliminary data.</text>
</comment>
<proteinExistence type="predicted"/>
<evidence type="ECO:0000313" key="2">
    <source>
        <dbReference type="Proteomes" id="UP000829398"/>
    </source>
</evidence>